<dbReference type="STRING" id="670483.S7QDU6"/>
<accession>S7QDU6</accession>
<evidence type="ECO:0000313" key="3">
    <source>
        <dbReference type="Proteomes" id="UP000030669"/>
    </source>
</evidence>
<dbReference type="RefSeq" id="XP_007864635.1">
    <property type="nucleotide sequence ID" value="XM_007866444.1"/>
</dbReference>
<feature type="region of interest" description="Disordered" evidence="1">
    <location>
        <begin position="76"/>
        <end position="166"/>
    </location>
</feature>
<dbReference type="OrthoDB" id="2290221at2759"/>
<feature type="compositionally biased region" description="Low complexity" evidence="1">
    <location>
        <begin position="131"/>
        <end position="150"/>
    </location>
</feature>
<dbReference type="Proteomes" id="UP000030669">
    <property type="component" value="Unassembled WGS sequence"/>
</dbReference>
<dbReference type="Pfam" id="PF08539">
    <property type="entry name" value="HbrB"/>
    <property type="match status" value="1"/>
</dbReference>
<dbReference type="GO" id="GO:0038203">
    <property type="term" value="P:TORC2 signaling"/>
    <property type="evidence" value="ECO:0007669"/>
    <property type="project" value="TreeGrafter"/>
</dbReference>
<sequence length="592" mass="64324">MTGRQALPHPIGRRSHDSRPPSPTSNTRRDRRRTSSDATPTTPKASEQPFPSYLDAAPSATGTSRRLGFLGDILSSSSSLNRERDKEKETAGAAVVSAIRTGTPIPAQLLPPRTHSRADSALSALSVPRDSSASPAPAMASSSSTPASTSLKSHTSPSKPASGRTYDSKLVSREMHRLGNLAHLPGVVAAAASATSLALPGSTPAIQAPMMATISSSDNPWAQLHVHVLPLFNGEPLRIPIEDLNALVKKHIQTVISASPPRAVATLEHDASELIAAGMVTFNAKLVGVEDEELVRRVVERWIFFWDQVLPYVEGALLPLQTDPLLLGLYRPAKTHRSSSPTRPGTLISSPQIDVRTVALRGFRDRVILPLFPRLNARLEIMKREMKEGLFGGGPGENQIMPRLQQMLLVLASQTRQRPSTLSLTEPAPQPTAGEVAITQLLRTIRSPLSTLPTNATMRRSRTPSFLSGQVPRDRRGRIGQKPGWMRAEKILGRGDEDADEDGGETPRNLGYFERSEREKEREFLDSLRSPDPEGANARASGGWGLGGGMEEQAKPEEDDEDEALDWDQAQAVVERMVGMKPNDQQPSRRMT</sequence>
<protein>
    <submittedName>
        <fullName evidence="2">HbrB-domain-containing protein</fullName>
    </submittedName>
</protein>
<feature type="region of interest" description="Disordered" evidence="1">
    <location>
        <begin position="461"/>
        <end position="570"/>
    </location>
</feature>
<feature type="region of interest" description="Disordered" evidence="1">
    <location>
        <begin position="1"/>
        <end position="64"/>
    </location>
</feature>
<dbReference type="InterPro" id="IPR013745">
    <property type="entry name" value="Bit61/PRR5"/>
</dbReference>
<evidence type="ECO:0000256" key="1">
    <source>
        <dbReference type="SAM" id="MobiDB-lite"/>
    </source>
</evidence>
<dbReference type="AlphaFoldDB" id="S7QDU6"/>
<dbReference type="GO" id="GO:0031932">
    <property type="term" value="C:TORC2 complex"/>
    <property type="evidence" value="ECO:0007669"/>
    <property type="project" value="TreeGrafter"/>
</dbReference>
<dbReference type="OMA" id="YRTPKSH"/>
<dbReference type="GeneID" id="19303845"/>
<dbReference type="PANTHER" id="PTHR32428:SF2">
    <property type="entry name" value="TARGET OF RAPAMYCIN COMPLEX 2 SUBUNIT BIT61-RELATED"/>
    <property type="match status" value="1"/>
</dbReference>
<dbReference type="EMBL" id="KB469299">
    <property type="protein sequence ID" value="EPQ57562.1"/>
    <property type="molecule type" value="Genomic_DNA"/>
</dbReference>
<gene>
    <name evidence="2" type="ORF">GLOTRDRAFT_137863</name>
</gene>
<dbReference type="HOGENOM" id="CLU_016137_1_0_1"/>
<organism evidence="2 3">
    <name type="scientific">Gloeophyllum trabeum (strain ATCC 11539 / FP-39264 / Madison 617)</name>
    <name type="common">Brown rot fungus</name>
    <dbReference type="NCBI Taxonomy" id="670483"/>
    <lineage>
        <taxon>Eukaryota</taxon>
        <taxon>Fungi</taxon>
        <taxon>Dikarya</taxon>
        <taxon>Basidiomycota</taxon>
        <taxon>Agaricomycotina</taxon>
        <taxon>Agaricomycetes</taxon>
        <taxon>Gloeophyllales</taxon>
        <taxon>Gloeophyllaceae</taxon>
        <taxon>Gloeophyllum</taxon>
    </lineage>
</organism>
<keyword evidence="3" id="KW-1185">Reference proteome</keyword>
<feature type="compositionally biased region" description="Basic and acidic residues" evidence="1">
    <location>
        <begin position="487"/>
        <end position="496"/>
    </location>
</feature>
<dbReference type="PANTHER" id="PTHR32428">
    <property type="entry name" value="TARGET OF RAPAMYCIN COMPLEX 2 SUBUNIT BIT61-RELATED"/>
    <property type="match status" value="1"/>
</dbReference>
<name>S7QDU6_GLOTA</name>
<feature type="compositionally biased region" description="Basic and acidic residues" evidence="1">
    <location>
        <begin position="514"/>
        <end position="532"/>
    </location>
</feature>
<feature type="compositionally biased region" description="Basic and acidic residues" evidence="1">
    <location>
        <begin position="81"/>
        <end position="90"/>
    </location>
</feature>
<dbReference type="eggNOG" id="ENOG502RZ40">
    <property type="taxonomic scope" value="Eukaryota"/>
</dbReference>
<reference evidence="2 3" key="1">
    <citation type="journal article" date="2012" name="Science">
        <title>The Paleozoic origin of enzymatic lignin decomposition reconstructed from 31 fungal genomes.</title>
        <authorList>
            <person name="Floudas D."/>
            <person name="Binder M."/>
            <person name="Riley R."/>
            <person name="Barry K."/>
            <person name="Blanchette R.A."/>
            <person name="Henrissat B."/>
            <person name="Martinez A.T."/>
            <person name="Otillar R."/>
            <person name="Spatafora J.W."/>
            <person name="Yadav J.S."/>
            <person name="Aerts A."/>
            <person name="Benoit I."/>
            <person name="Boyd A."/>
            <person name="Carlson A."/>
            <person name="Copeland A."/>
            <person name="Coutinho P.M."/>
            <person name="de Vries R.P."/>
            <person name="Ferreira P."/>
            <person name="Findley K."/>
            <person name="Foster B."/>
            <person name="Gaskell J."/>
            <person name="Glotzer D."/>
            <person name="Gorecki P."/>
            <person name="Heitman J."/>
            <person name="Hesse C."/>
            <person name="Hori C."/>
            <person name="Igarashi K."/>
            <person name="Jurgens J.A."/>
            <person name="Kallen N."/>
            <person name="Kersten P."/>
            <person name="Kohler A."/>
            <person name="Kuees U."/>
            <person name="Kumar T.K.A."/>
            <person name="Kuo A."/>
            <person name="LaButti K."/>
            <person name="Larrondo L.F."/>
            <person name="Lindquist E."/>
            <person name="Ling A."/>
            <person name="Lombard V."/>
            <person name="Lucas S."/>
            <person name="Lundell T."/>
            <person name="Martin R."/>
            <person name="McLaughlin D.J."/>
            <person name="Morgenstern I."/>
            <person name="Morin E."/>
            <person name="Murat C."/>
            <person name="Nagy L.G."/>
            <person name="Nolan M."/>
            <person name="Ohm R.A."/>
            <person name="Patyshakuliyeva A."/>
            <person name="Rokas A."/>
            <person name="Ruiz-Duenas F.J."/>
            <person name="Sabat G."/>
            <person name="Salamov A."/>
            <person name="Samejima M."/>
            <person name="Schmutz J."/>
            <person name="Slot J.C."/>
            <person name="St John F."/>
            <person name="Stenlid J."/>
            <person name="Sun H."/>
            <person name="Sun S."/>
            <person name="Syed K."/>
            <person name="Tsang A."/>
            <person name="Wiebenga A."/>
            <person name="Young D."/>
            <person name="Pisabarro A."/>
            <person name="Eastwood D.C."/>
            <person name="Martin F."/>
            <person name="Cullen D."/>
            <person name="Grigoriev I.V."/>
            <person name="Hibbett D.S."/>
        </authorList>
    </citation>
    <scope>NUCLEOTIDE SEQUENCE [LARGE SCALE GENOMIC DNA]</scope>
    <source>
        <strain evidence="2 3">ATCC 11539</strain>
    </source>
</reference>
<proteinExistence type="predicted"/>
<evidence type="ECO:0000313" key="2">
    <source>
        <dbReference type="EMBL" id="EPQ57562.1"/>
    </source>
</evidence>
<dbReference type="KEGG" id="gtr:GLOTRDRAFT_137863"/>
<feature type="compositionally biased region" description="Acidic residues" evidence="1">
    <location>
        <begin position="557"/>
        <end position="566"/>
    </location>
</feature>